<feature type="region of interest" description="Disordered" evidence="1">
    <location>
        <begin position="1"/>
        <end position="81"/>
    </location>
</feature>
<dbReference type="AlphaFoldDB" id="V6U0U9"/>
<protein>
    <submittedName>
        <fullName evidence="2">Uncharacterized protein</fullName>
    </submittedName>
</protein>
<feature type="compositionally biased region" description="Basic and acidic residues" evidence="1">
    <location>
        <begin position="17"/>
        <end position="36"/>
    </location>
</feature>
<evidence type="ECO:0000256" key="1">
    <source>
        <dbReference type="SAM" id="MobiDB-lite"/>
    </source>
</evidence>
<comment type="caution">
    <text evidence="2">The sequence shown here is derived from an EMBL/GenBank/DDBJ whole genome shotgun (WGS) entry which is preliminary data.</text>
</comment>
<gene>
    <name evidence="2" type="ORF">GSB_151284</name>
</gene>
<evidence type="ECO:0000313" key="3">
    <source>
        <dbReference type="Proteomes" id="UP000018040"/>
    </source>
</evidence>
<sequence>VRKQRSNGTPGEQPDECDPHHLPAEQRTSIQRDSHAHPTAMTAPPETPATTLHHPAKHGEEPPILTSRPTSLRRPQPSEPL</sequence>
<reference evidence="3" key="1">
    <citation type="submission" date="2012-02" db="EMBL/GenBank/DDBJ databases">
        <title>Genome sequencing of Giardia lamblia Genotypes A2 and B isolates (DH and GS) and comparative analysis with the genomes of Genotypes A1 and E (WB and Pig).</title>
        <authorList>
            <person name="Adam R."/>
            <person name="Dahlstrom E."/>
            <person name="Martens C."/>
            <person name="Bruno D."/>
            <person name="Barbian K."/>
            <person name="Porcella S.F."/>
            <person name="Nash T."/>
        </authorList>
    </citation>
    <scope>NUCLEOTIDE SEQUENCE</scope>
    <source>
        <strain evidence="3">GS</strain>
    </source>
</reference>
<evidence type="ECO:0000313" key="2">
    <source>
        <dbReference type="EMBL" id="ESU42885.1"/>
    </source>
</evidence>
<organism evidence="2 3">
    <name type="scientific">Giardia intestinalis</name>
    <name type="common">Giardia lamblia</name>
    <dbReference type="NCBI Taxonomy" id="5741"/>
    <lineage>
        <taxon>Eukaryota</taxon>
        <taxon>Metamonada</taxon>
        <taxon>Diplomonadida</taxon>
        <taxon>Hexamitidae</taxon>
        <taxon>Giardiinae</taxon>
        <taxon>Giardia</taxon>
    </lineage>
</organism>
<accession>V6U0U9</accession>
<reference evidence="2 3" key="2">
    <citation type="journal article" date="2013" name="Genome Biol. Evol.">
        <title>Genome sequencing of Giardia lamblia genotypes A2 and B isolates (DH and GS) and comparative analysis with the genomes of genotypes A1 and E (WB and Pig).</title>
        <authorList>
            <person name="Adam R.D."/>
            <person name="Dahlstrom E.W."/>
            <person name="Martens C.A."/>
            <person name="Bruno D.P."/>
            <person name="Barbian K.D."/>
            <person name="Ricklefs S.M."/>
            <person name="Hernandez M.M."/>
            <person name="Narla N.P."/>
            <person name="Patel R.B."/>
            <person name="Porcella S.F."/>
            <person name="Nash T.E."/>
        </authorList>
    </citation>
    <scope>NUCLEOTIDE SEQUENCE [LARGE SCALE GENOMIC DNA]</scope>
    <source>
        <strain evidence="2 3">GS</strain>
    </source>
</reference>
<proteinExistence type="predicted"/>
<feature type="compositionally biased region" description="Polar residues" evidence="1">
    <location>
        <begin position="1"/>
        <end position="10"/>
    </location>
</feature>
<dbReference type="Proteomes" id="UP000018040">
    <property type="component" value="Unassembled WGS sequence"/>
</dbReference>
<feature type="compositionally biased region" description="Low complexity" evidence="1">
    <location>
        <begin position="37"/>
        <end position="53"/>
    </location>
</feature>
<dbReference type="EMBL" id="AHHH01000066">
    <property type="protein sequence ID" value="ESU42885.1"/>
    <property type="molecule type" value="Genomic_DNA"/>
</dbReference>
<name>V6U0U9_GIAIN</name>
<feature type="non-terminal residue" evidence="2">
    <location>
        <position position="1"/>
    </location>
</feature>